<feature type="transmembrane region" description="Helical" evidence="1">
    <location>
        <begin position="256"/>
        <end position="275"/>
    </location>
</feature>
<dbReference type="Proteomes" id="UP001283212">
    <property type="component" value="Unassembled WGS sequence"/>
</dbReference>
<feature type="transmembrane region" description="Helical" evidence="1">
    <location>
        <begin position="343"/>
        <end position="366"/>
    </location>
</feature>
<evidence type="ECO:0000313" key="2">
    <source>
        <dbReference type="EMBL" id="MDV0443803.1"/>
    </source>
</evidence>
<comment type="caution">
    <text evidence="2">The sequence shown here is derived from an EMBL/GenBank/DDBJ whole genome shotgun (WGS) entry which is preliminary data.</text>
</comment>
<organism evidence="2 3">
    <name type="scientific">Methanorbis rubei</name>
    <dbReference type="NCBI Taxonomy" id="3028300"/>
    <lineage>
        <taxon>Archaea</taxon>
        <taxon>Methanobacteriati</taxon>
        <taxon>Methanobacteriota</taxon>
        <taxon>Stenosarchaea group</taxon>
        <taxon>Methanomicrobia</taxon>
        <taxon>Methanomicrobiales</taxon>
        <taxon>Methanocorpusculaceae</taxon>
        <taxon>Methanorbis</taxon>
    </lineage>
</organism>
<protein>
    <submittedName>
        <fullName evidence="2">Uncharacterized protein</fullName>
    </submittedName>
</protein>
<gene>
    <name evidence="2" type="ORF">McpCs1_11840</name>
</gene>
<keyword evidence="1" id="KW-0472">Membrane</keyword>
<feature type="transmembrane region" description="Helical" evidence="1">
    <location>
        <begin position="123"/>
        <end position="144"/>
    </location>
</feature>
<dbReference type="AlphaFoldDB" id="A0AAE4MHZ3"/>
<feature type="transmembrane region" description="Helical" evidence="1">
    <location>
        <begin position="230"/>
        <end position="249"/>
    </location>
</feature>
<evidence type="ECO:0000256" key="1">
    <source>
        <dbReference type="SAM" id="Phobius"/>
    </source>
</evidence>
<feature type="transmembrane region" description="Helical" evidence="1">
    <location>
        <begin position="7"/>
        <end position="29"/>
    </location>
</feature>
<keyword evidence="1" id="KW-1133">Transmembrane helix</keyword>
<feature type="transmembrane region" description="Helical" evidence="1">
    <location>
        <begin position="92"/>
        <end position="111"/>
    </location>
</feature>
<accession>A0AAE4MHZ3</accession>
<feature type="transmembrane region" description="Helical" evidence="1">
    <location>
        <begin position="65"/>
        <end position="86"/>
    </location>
</feature>
<dbReference type="EMBL" id="JAWDKB010000004">
    <property type="protein sequence ID" value="MDV0443803.1"/>
    <property type="molecule type" value="Genomic_DNA"/>
</dbReference>
<feature type="transmembrane region" description="Helical" evidence="1">
    <location>
        <begin position="306"/>
        <end position="331"/>
    </location>
</feature>
<keyword evidence="1" id="KW-0812">Transmembrane</keyword>
<sequence>MSAGAKIGAALVSLICFLPAVIYFCNWYFTAPDQLATVRIFFTITIFLTAIGGLLYLAFSSSRQWQFLVLFVLATLGVAVYAGWYLTDYNAAFIWTTPFAILAVPFILAMPKNPFLRSAPEKLAAIGSLAGLCILFFRILQMTVPGVEEFVSTLSGIILLDICVAVYLISFLLLGASILFVCVFGPVIPRVPHKNFSWNHPAFVLMSLPFFLMIPVLFGKLGGMNGLFDQILIVGFYFLGLFGVLWYLASKKSARWWYALPYVLCSAVIIVAAVLFGADNLLMFFPFGWAVLPILCLCMDAERFDGVSFATVVFAAAVTTLPFLYFVFVSFGTWDVEDIHRNYLGTLMFLVMVMQALIGILTATVAGEKKIKFPDAEAGVPHASR</sequence>
<dbReference type="RefSeq" id="WP_338096314.1">
    <property type="nucleotide sequence ID" value="NZ_JAWDKB010000004.1"/>
</dbReference>
<feature type="transmembrane region" description="Helical" evidence="1">
    <location>
        <begin position="35"/>
        <end position="58"/>
    </location>
</feature>
<feature type="transmembrane region" description="Helical" evidence="1">
    <location>
        <begin position="164"/>
        <end position="188"/>
    </location>
</feature>
<proteinExistence type="predicted"/>
<feature type="transmembrane region" description="Helical" evidence="1">
    <location>
        <begin position="281"/>
        <end position="299"/>
    </location>
</feature>
<keyword evidence="3" id="KW-1185">Reference proteome</keyword>
<evidence type="ECO:0000313" key="3">
    <source>
        <dbReference type="Proteomes" id="UP001283212"/>
    </source>
</evidence>
<feature type="transmembrane region" description="Helical" evidence="1">
    <location>
        <begin position="200"/>
        <end position="218"/>
    </location>
</feature>
<reference evidence="2 3" key="1">
    <citation type="submission" date="2023-06" db="EMBL/GenBank/DDBJ databases">
        <title>Genome sequence of Methancorpusculaceae sp. Cs1.</title>
        <authorList>
            <person name="Protasov E."/>
            <person name="Platt K."/>
            <person name="Poehlein A."/>
            <person name="Daniel R."/>
            <person name="Brune A."/>
        </authorList>
    </citation>
    <scope>NUCLEOTIDE SEQUENCE [LARGE SCALE GENOMIC DNA]</scope>
    <source>
        <strain evidence="2 3">Cs1</strain>
    </source>
</reference>
<name>A0AAE4MHZ3_9EURY</name>